<dbReference type="KEGG" id="cpau:EHF44_03730"/>
<dbReference type="OrthoDB" id="9761189at2"/>
<dbReference type="PANTHER" id="PTHR42832">
    <property type="entry name" value="AMINO ACID AMINOTRANSFERASE"/>
    <property type="match status" value="1"/>
</dbReference>
<comment type="cofactor">
    <cofactor evidence="1">
        <name>pyridoxal 5'-phosphate</name>
        <dbReference type="ChEBI" id="CHEBI:597326"/>
    </cofactor>
</comment>
<name>A0A3G8GXB3_9BURK</name>
<dbReference type="Pfam" id="PF01276">
    <property type="entry name" value="OKR_DC_1"/>
    <property type="match status" value="2"/>
</dbReference>
<dbReference type="InterPro" id="IPR000310">
    <property type="entry name" value="Orn/Lys/Arg_deCO2ase_major_dom"/>
</dbReference>
<evidence type="ECO:0000313" key="6">
    <source>
        <dbReference type="Proteomes" id="UP000270411"/>
    </source>
</evidence>
<evidence type="ECO:0000313" key="5">
    <source>
        <dbReference type="EMBL" id="AZG12615.1"/>
    </source>
</evidence>
<keyword evidence="2" id="KW-0032">Aminotransferase</keyword>
<dbReference type="Proteomes" id="UP000270411">
    <property type="component" value="Chromosome 1"/>
</dbReference>
<proteinExistence type="predicted"/>
<gene>
    <name evidence="5" type="ORF">EHF44_03730</name>
</gene>
<evidence type="ECO:0000256" key="1">
    <source>
        <dbReference type="ARBA" id="ARBA00001933"/>
    </source>
</evidence>
<feature type="domain" description="Orn/Lys/Arg decarboxylases family 1 pyridoxal-P attachment site" evidence="4">
    <location>
        <begin position="567"/>
        <end position="752"/>
    </location>
</feature>
<reference evidence="6" key="1">
    <citation type="submission" date="2018-11" db="EMBL/GenBank/DDBJ databases">
        <title>FDA dAtabase for Regulatory Grade micrObial Sequences (FDA-ARGOS): Supporting development and validation of Infectious Disease Dx tests.</title>
        <authorList>
            <person name="Goldberg B."/>
            <person name="Campos J."/>
            <person name="Tallon L."/>
            <person name="Sadzewicz L."/>
            <person name="Zhao X."/>
            <person name="Vavikolanu K."/>
            <person name="Mehta A."/>
            <person name="Aluvathingal J."/>
            <person name="Nadendla S."/>
            <person name="Geyer C."/>
            <person name="Nandy P."/>
            <person name="Yan Y."/>
            <person name="Sichtig H."/>
        </authorList>
    </citation>
    <scope>NUCLEOTIDE SEQUENCE [LARGE SCALE GENOMIC DNA]</scope>
    <source>
        <strain evidence="6">FDAARGOS_614</strain>
    </source>
</reference>
<accession>A0A3G8GXB3</accession>
<protein>
    <submittedName>
        <fullName evidence="5">Decarboxylase</fullName>
    </submittedName>
</protein>
<dbReference type="Gene3D" id="3.90.105.10">
    <property type="entry name" value="Molybdopterin biosynthesis moea protein, domain 2"/>
    <property type="match status" value="1"/>
</dbReference>
<evidence type="ECO:0000256" key="3">
    <source>
        <dbReference type="ARBA" id="ARBA00022679"/>
    </source>
</evidence>
<dbReference type="InterPro" id="IPR015421">
    <property type="entry name" value="PyrdxlP-dep_Trfase_major"/>
</dbReference>
<dbReference type="Gene3D" id="3.40.640.10">
    <property type="entry name" value="Type I PLP-dependent aspartate aminotransferase-like (Major domain)"/>
    <property type="match status" value="1"/>
</dbReference>
<dbReference type="InterPro" id="IPR050881">
    <property type="entry name" value="LL-DAP_aminotransferase"/>
</dbReference>
<dbReference type="PANTHER" id="PTHR42832:SF4">
    <property type="entry name" value="BLR3474 PROTEIN"/>
    <property type="match status" value="1"/>
</dbReference>
<dbReference type="EMBL" id="CP033969">
    <property type="protein sequence ID" value="AZG12615.1"/>
    <property type="molecule type" value="Genomic_DNA"/>
</dbReference>
<dbReference type="InterPro" id="IPR015424">
    <property type="entry name" value="PyrdxlP-dep_Trfase"/>
</dbReference>
<dbReference type="RefSeq" id="WP_124682506.1">
    <property type="nucleotide sequence ID" value="NZ_CP033969.1"/>
</dbReference>
<keyword evidence="3" id="KW-0808">Transferase</keyword>
<organism evidence="5 6">
    <name type="scientific">Cupriavidus pauculus</name>
    <dbReference type="NCBI Taxonomy" id="82633"/>
    <lineage>
        <taxon>Bacteria</taxon>
        <taxon>Pseudomonadati</taxon>
        <taxon>Pseudomonadota</taxon>
        <taxon>Betaproteobacteria</taxon>
        <taxon>Burkholderiales</taxon>
        <taxon>Burkholderiaceae</taxon>
        <taxon>Cupriavidus</taxon>
    </lineage>
</organism>
<dbReference type="SUPFAM" id="SSF53383">
    <property type="entry name" value="PLP-dependent transferases"/>
    <property type="match status" value="1"/>
</dbReference>
<feature type="domain" description="Orn/Lys/Arg decarboxylases family 1 pyridoxal-P attachment site" evidence="4">
    <location>
        <begin position="295"/>
        <end position="519"/>
    </location>
</feature>
<evidence type="ECO:0000256" key="2">
    <source>
        <dbReference type="ARBA" id="ARBA00022576"/>
    </source>
</evidence>
<evidence type="ECO:0000259" key="4">
    <source>
        <dbReference type="Pfam" id="PF01276"/>
    </source>
</evidence>
<dbReference type="AlphaFoldDB" id="A0A3G8GXB3"/>
<sequence>MERFEHPSRPRGLHQFLSASEGRIDRWRTLHRLARQLAAAPQDDASCATQCREVIQELAPLEQYNGYPGVELFGQVEARLAQRDWASLEKLVRRISTALLSNSYRDEREAWLVEDEGETRLPEFLPPSIGKGQSRKPYFELLIVAAGEPSTWGDLRASFRRLRRDEDAFVYETVVVGNFEDALLAAIFNYNLQSVLIVDGFTFASPNTTPALREIITRNTPVGTGQGTGDTGATLARVLRRLRPELDVFLSTDRDVGHLAGSDEAAPLRRIFYGAEEPMEIHLAIQEGVKDRYETPYFDNLKHYAQRPIGTFHALPVARGKSIFKSNWIRDMGEFYGANLFLAESSATTGGLDSLLEPTGNIRRAQEKAARAFGGDRSFFVTNGTSTANKIVHQAMLMPGDIVLIDRDCHKSHHYGVVLAGAQPLYIDAYPLTQYSMYGSLAIRPIKQALLALKAEGKLDRARMLVLTNCTFDGHIANVRRTMLECLAIKPDLVFLWDEAWYGYARFSPLLRMRTAMGAAYKLRRMMADPAYQSRYGAYRETVKDIPDDDPRLLDMELLPDPARTRVRVYQTESVHKSMSALRQGSIIVVADQDFHTVEAPFKEAFFTHTSTSPNLQIIASIDLARRQMELEGYELVQRALQLAIELRQEINEHPLISKYFRAATPAEMIPEQYRLSGFADYAAPDKTLADTAQAVREDEFFLDPTRITLLCGAAGYDGTQFKGLLAEQYDIQINKTSRNSVLVQININNTRSDLAHLIKALADISRNLDRRLEEGGESERATFAARVKALVEDVPDLPNFSRFHDALRLDPRSQTPEGDMRRAYYLAYRPECCECIRLNDPRIDQRLADGPELVSAKFVIPYPPGFPIMVPGQVITPETIMFMRKLDVKEIHGFNAARGLELIRPEALGTDGDGARADRG</sequence>
<dbReference type="GO" id="GO:0008483">
    <property type="term" value="F:transaminase activity"/>
    <property type="evidence" value="ECO:0007669"/>
    <property type="project" value="UniProtKB-KW"/>
</dbReference>